<accession>A0AAD9UP47</accession>
<comment type="caution">
    <text evidence="1">The sequence shown here is derived from an EMBL/GenBank/DDBJ whole genome shotgun (WGS) entry which is preliminary data.</text>
</comment>
<evidence type="ECO:0000313" key="1">
    <source>
        <dbReference type="EMBL" id="KAK2196733.1"/>
    </source>
</evidence>
<proteinExistence type="predicted"/>
<dbReference type="KEGG" id="bdw:94336280"/>
<dbReference type="RefSeq" id="XP_067803575.1">
    <property type="nucleotide sequence ID" value="XM_067947011.1"/>
</dbReference>
<dbReference type="Proteomes" id="UP001214638">
    <property type="component" value="Unassembled WGS sequence"/>
</dbReference>
<dbReference type="GeneID" id="94336280"/>
<keyword evidence="2" id="KW-1185">Reference proteome</keyword>
<dbReference type="AlphaFoldDB" id="A0AAD9UP47"/>
<sequence length="288" mass="32944">MDACTNSKAGHVHGPLMFYGSQHLTKFAEHYNIVELSMVSRAHCLLEIKNDDLMHCIAREIVKRFPNVIPTAADSPRVRRISQDSKDLEHVPQESEKCLILEAGTINLLWIMQGFASFYIFDGNIRNAIMAICNEMCMRIVDLTPMLVSNFLHALATLRYRHETFLEILVRELEDPRLGVKFNQDELKLCYEALNTFGVHGPIYKVSKMALKQAHEINGGDSTTTLRQVMAGELKTFQDDSEELTQELKIPPPPKKKVYIHVPEVIRKHLQVPNAQVTHQYDFVTFQV</sequence>
<dbReference type="EMBL" id="JALLKP010000002">
    <property type="protein sequence ID" value="KAK2196733.1"/>
    <property type="molecule type" value="Genomic_DNA"/>
</dbReference>
<protein>
    <submittedName>
        <fullName evidence="1">Uncharacterized protein</fullName>
    </submittedName>
</protein>
<evidence type="ECO:0000313" key="2">
    <source>
        <dbReference type="Proteomes" id="UP001214638"/>
    </source>
</evidence>
<gene>
    <name evidence="1" type="ORF">BdWA1_001982</name>
</gene>
<reference evidence="1" key="1">
    <citation type="journal article" date="2023" name="Nat. Microbiol.">
        <title>Babesia duncani multi-omics identifies virulence factors and drug targets.</title>
        <authorList>
            <person name="Singh P."/>
            <person name="Lonardi S."/>
            <person name="Liang Q."/>
            <person name="Vydyam P."/>
            <person name="Khabirova E."/>
            <person name="Fang T."/>
            <person name="Gihaz S."/>
            <person name="Thekkiniath J."/>
            <person name="Munshi M."/>
            <person name="Abel S."/>
            <person name="Ciampossin L."/>
            <person name="Batugedara G."/>
            <person name="Gupta M."/>
            <person name="Lu X.M."/>
            <person name="Lenz T."/>
            <person name="Chakravarty S."/>
            <person name="Cornillot E."/>
            <person name="Hu Y."/>
            <person name="Ma W."/>
            <person name="Gonzalez L.M."/>
            <person name="Sanchez S."/>
            <person name="Estrada K."/>
            <person name="Sanchez-Flores A."/>
            <person name="Montero E."/>
            <person name="Harb O.S."/>
            <person name="Le Roch K.G."/>
            <person name="Mamoun C.B."/>
        </authorList>
    </citation>
    <scope>NUCLEOTIDE SEQUENCE</scope>
    <source>
        <strain evidence="1">WA1</strain>
    </source>
</reference>
<name>A0AAD9UP47_9APIC</name>
<organism evidence="1 2">
    <name type="scientific">Babesia duncani</name>
    <dbReference type="NCBI Taxonomy" id="323732"/>
    <lineage>
        <taxon>Eukaryota</taxon>
        <taxon>Sar</taxon>
        <taxon>Alveolata</taxon>
        <taxon>Apicomplexa</taxon>
        <taxon>Aconoidasida</taxon>
        <taxon>Piroplasmida</taxon>
        <taxon>Babesiidae</taxon>
        <taxon>Babesia</taxon>
    </lineage>
</organism>